<dbReference type="GO" id="GO:0015074">
    <property type="term" value="P:DNA integration"/>
    <property type="evidence" value="ECO:0007669"/>
    <property type="project" value="InterPro"/>
</dbReference>
<evidence type="ECO:0000313" key="4">
    <source>
        <dbReference type="Proteomes" id="UP000762676"/>
    </source>
</evidence>
<dbReference type="PROSITE" id="PS50994">
    <property type="entry name" value="INTEGRASE"/>
    <property type="match status" value="1"/>
</dbReference>
<dbReference type="PANTHER" id="PTHR37984:SF8">
    <property type="entry name" value="CCHC-TYPE DOMAIN-CONTAINING PROTEIN"/>
    <property type="match status" value="1"/>
</dbReference>
<dbReference type="InterPro" id="IPR036397">
    <property type="entry name" value="RNaseH_sf"/>
</dbReference>
<dbReference type="InterPro" id="IPR041588">
    <property type="entry name" value="Integrase_H2C2"/>
</dbReference>
<gene>
    <name evidence="3" type="ORF">ElyMa_001837000</name>
</gene>
<evidence type="ECO:0000259" key="2">
    <source>
        <dbReference type="PROSITE" id="PS50994"/>
    </source>
</evidence>
<protein>
    <recommendedName>
        <fullName evidence="2">Integrase catalytic domain-containing protein</fullName>
    </recommendedName>
</protein>
<dbReference type="InterPro" id="IPR050951">
    <property type="entry name" value="Retrovirus_Pol_polyprotein"/>
</dbReference>
<dbReference type="Proteomes" id="UP000762676">
    <property type="component" value="Unassembled WGS sequence"/>
</dbReference>
<feature type="region of interest" description="Disordered" evidence="1">
    <location>
        <begin position="344"/>
        <end position="371"/>
    </location>
</feature>
<dbReference type="InterPro" id="IPR012337">
    <property type="entry name" value="RNaseH-like_sf"/>
</dbReference>
<name>A0AAV4EJR4_9GAST</name>
<dbReference type="FunFam" id="1.10.340.70:FF:000004">
    <property type="entry name" value="Retrovirus-related Pol polyprotein from transposon 297-like Protein"/>
    <property type="match status" value="1"/>
</dbReference>
<feature type="domain" description="Integrase catalytic" evidence="2">
    <location>
        <begin position="75"/>
        <end position="252"/>
    </location>
</feature>
<dbReference type="InterPro" id="IPR001584">
    <property type="entry name" value="Integrase_cat-core"/>
</dbReference>
<dbReference type="SUPFAM" id="SSF53098">
    <property type="entry name" value="Ribonuclease H-like"/>
    <property type="match status" value="1"/>
</dbReference>
<accession>A0AAV4EJR4</accession>
<proteinExistence type="predicted"/>
<comment type="caution">
    <text evidence="3">The sequence shown here is derived from an EMBL/GenBank/DDBJ whole genome shotgun (WGS) entry which is preliminary data.</text>
</comment>
<sequence>MPYWNIRNDLSIEDNIIYKGEQALIPQALREIIKQRLHAAHLGDNSMMRRVHTTVWWPGIQNEVKQLAEQCDVCQALKPRNQKETLILHDEGNLLWEKIGSDLFELDGKAYLVVVDYYSNFIEIEYLSTMTTAQVIKKLKAMFARWGRPSTFCSDCGPQFTSAEFHSFLYSWDITHKKSAPYHHQSNGKAEAAVKAIKSMLKKCEQSNQDPFKALLELRNTPRQDTNKSPAEMMLGRKLKTLLPTKTVRTKYDSEYHKQRQQKREAIRNTYNRGAKNLKPIAIGNPVFYRTPQHTWGPGKVMSNNDRNYKILGENGMTYTRNRIHIRPKFTPFNNDFEASILSTIPRTSDSEDKPPEATTGQRRSERLRARPQWMKDYVI</sequence>
<keyword evidence="4" id="KW-1185">Reference proteome</keyword>
<evidence type="ECO:0000256" key="1">
    <source>
        <dbReference type="SAM" id="MobiDB-lite"/>
    </source>
</evidence>
<dbReference type="PANTHER" id="PTHR37984">
    <property type="entry name" value="PROTEIN CBG26694"/>
    <property type="match status" value="1"/>
</dbReference>
<dbReference type="Gene3D" id="1.10.340.70">
    <property type="match status" value="1"/>
</dbReference>
<dbReference type="Pfam" id="PF00665">
    <property type="entry name" value="rve"/>
    <property type="match status" value="1"/>
</dbReference>
<organism evidence="3 4">
    <name type="scientific">Elysia marginata</name>
    <dbReference type="NCBI Taxonomy" id="1093978"/>
    <lineage>
        <taxon>Eukaryota</taxon>
        <taxon>Metazoa</taxon>
        <taxon>Spiralia</taxon>
        <taxon>Lophotrochozoa</taxon>
        <taxon>Mollusca</taxon>
        <taxon>Gastropoda</taxon>
        <taxon>Heterobranchia</taxon>
        <taxon>Euthyneura</taxon>
        <taxon>Panpulmonata</taxon>
        <taxon>Sacoglossa</taxon>
        <taxon>Placobranchoidea</taxon>
        <taxon>Plakobranchidae</taxon>
        <taxon>Elysia</taxon>
    </lineage>
</organism>
<dbReference type="GO" id="GO:0003676">
    <property type="term" value="F:nucleic acid binding"/>
    <property type="evidence" value="ECO:0007669"/>
    <property type="project" value="InterPro"/>
</dbReference>
<evidence type="ECO:0000313" key="3">
    <source>
        <dbReference type="EMBL" id="GFR61049.1"/>
    </source>
</evidence>
<dbReference type="Pfam" id="PF17921">
    <property type="entry name" value="Integrase_H2C2"/>
    <property type="match status" value="1"/>
</dbReference>
<dbReference type="AlphaFoldDB" id="A0AAV4EJR4"/>
<reference evidence="3 4" key="1">
    <citation type="journal article" date="2021" name="Elife">
        <title>Chloroplast acquisition without the gene transfer in kleptoplastic sea slugs, Plakobranchus ocellatus.</title>
        <authorList>
            <person name="Maeda T."/>
            <person name="Takahashi S."/>
            <person name="Yoshida T."/>
            <person name="Shimamura S."/>
            <person name="Takaki Y."/>
            <person name="Nagai Y."/>
            <person name="Toyoda A."/>
            <person name="Suzuki Y."/>
            <person name="Arimoto A."/>
            <person name="Ishii H."/>
            <person name="Satoh N."/>
            <person name="Nishiyama T."/>
            <person name="Hasebe M."/>
            <person name="Maruyama T."/>
            <person name="Minagawa J."/>
            <person name="Obokata J."/>
            <person name="Shigenobu S."/>
        </authorList>
    </citation>
    <scope>NUCLEOTIDE SEQUENCE [LARGE SCALE GENOMIC DNA]</scope>
</reference>
<dbReference type="EMBL" id="BMAT01003706">
    <property type="protein sequence ID" value="GFR61049.1"/>
    <property type="molecule type" value="Genomic_DNA"/>
</dbReference>
<dbReference type="Gene3D" id="3.30.420.10">
    <property type="entry name" value="Ribonuclease H-like superfamily/Ribonuclease H"/>
    <property type="match status" value="1"/>
</dbReference>
<dbReference type="FunFam" id="3.30.420.10:FF:000063">
    <property type="entry name" value="Retrovirus-related Pol polyprotein from transposon 297-like Protein"/>
    <property type="match status" value="1"/>
</dbReference>